<feature type="transmembrane region" description="Helical" evidence="7">
    <location>
        <begin position="766"/>
        <end position="788"/>
    </location>
</feature>
<comment type="caution">
    <text evidence="9">The sequence shown here is derived from an EMBL/GenBank/DDBJ whole genome shotgun (WGS) entry which is preliminary data.</text>
</comment>
<evidence type="ECO:0000256" key="3">
    <source>
        <dbReference type="ARBA" id="ARBA00022692"/>
    </source>
</evidence>
<comment type="subcellular location">
    <subcellularLocation>
        <location evidence="1">Cell membrane</location>
        <topology evidence="1">Multi-pass membrane protein</topology>
    </subcellularLocation>
</comment>
<keyword evidence="2" id="KW-1003">Cell membrane</keyword>
<proteinExistence type="inferred from homology"/>
<feature type="transmembrane region" description="Helical" evidence="7">
    <location>
        <begin position="264"/>
        <end position="286"/>
    </location>
</feature>
<feature type="domain" description="ABC3 transporter permease C-terminal" evidence="8">
    <location>
        <begin position="725"/>
        <end position="837"/>
    </location>
</feature>
<gene>
    <name evidence="9" type="ORF">QOZ84_10065</name>
</gene>
<evidence type="ECO:0000256" key="7">
    <source>
        <dbReference type="SAM" id="Phobius"/>
    </source>
</evidence>
<evidence type="ECO:0000256" key="5">
    <source>
        <dbReference type="ARBA" id="ARBA00023136"/>
    </source>
</evidence>
<evidence type="ECO:0000313" key="10">
    <source>
        <dbReference type="Proteomes" id="UP001301012"/>
    </source>
</evidence>
<protein>
    <submittedName>
        <fullName evidence="9">FtsX-like permease family protein</fullName>
    </submittedName>
</protein>
<feature type="transmembrane region" description="Helical" evidence="7">
    <location>
        <begin position="721"/>
        <end position="745"/>
    </location>
</feature>
<dbReference type="Pfam" id="PF02687">
    <property type="entry name" value="FtsX"/>
    <property type="match status" value="2"/>
</dbReference>
<dbReference type="InterPro" id="IPR050250">
    <property type="entry name" value="Macrolide_Exporter_MacB"/>
</dbReference>
<feature type="transmembrane region" description="Helical" evidence="7">
    <location>
        <begin position="20"/>
        <end position="38"/>
    </location>
</feature>
<sequence>MITFKLAISYMKKQKGKTIALLSCIVLAVMLTFSMIVIRDSGYDSQIKEAKDLHGDYHVRFDGLEKDKVQDLTNEKDISKSNTSKELCEIVDKKSGVKLDLNSFDKGFISSLGYKLDGREPIKDGEIIIEKEAASHMGISKPLNKSIDLMLLNNYLDDNGINQIDSANKTLKIVGMIEKPDKYYDTSSYSCTLRAFVHKDSKLPIKVKDTYTGTIYLKSEKNVSQFITKMTKKLDTNIFELHENAEVDLAKSHKEISKYSKENIINSVLLVVISTIVIYNIFNIIFQDMTSQIGLIKSIGMSNKKVKKMFINMSFIYIILGTLIGIVFGMIFSYFGLRVVYGYSSMLTIQISSIICSFAVSIISVSLSSFVVIKKSMKMSIVEAIRASDKYEKKSKNNKKRDEKSKNLLISIATRNLWRNKPRTILTILAITFVGTMFILNLGAKSLLKKNMAEGIMGGSWSMSYGSVDKTVEGDAESSECLFYKLDNNLIKKVNDMKGVRYVEPHFNNFWGHILLSKDKLSKAYQDELDRKNDSYQVEHNNEYPLLIRGYSDDMLKQRQGFIEKGENILSPTSGEYKKVILVNNTNSQVTHSFDAKVIDDVKIGDIIEIKLPVYRDSVEKYENFKVEVGAIMKESYAAGQDGNTQAQGSQIIFRENDYKELTGQKEYNKLFVMAEKGQLYSVEKRLKELTKNYGSTVINGKGEELKFMGAQQSSEEKLSVIYQTLTILILSVNIIFIMRSNIIARRKELSTLRAIGMNKKNIKKILIIESQLYGIIASIIGSVIATINHNYHIAKMNEKFLAGGYTRIAKYDIPWTQILILFAIFIVMGFISVYVSKDKIEGTSIIGVISENY</sequence>
<keyword evidence="10" id="KW-1185">Reference proteome</keyword>
<dbReference type="PANTHER" id="PTHR30572:SF4">
    <property type="entry name" value="ABC TRANSPORTER PERMEASE YTRF"/>
    <property type="match status" value="1"/>
</dbReference>
<reference evidence="9 10" key="1">
    <citation type="submission" date="2023-05" db="EMBL/GenBank/DDBJ databases">
        <title>Rombocin, a short stable natural nisin variant, displays selective antimicrobial activity against Listeria monocytogenes and employs dual mode of action to kill target bacterial strains.</title>
        <authorList>
            <person name="Wambui J."/>
            <person name="Stephan R."/>
            <person name="Kuipers O.P."/>
        </authorList>
    </citation>
    <scope>NUCLEOTIDE SEQUENCE [LARGE SCALE GENOMIC DNA]</scope>
    <source>
        <strain evidence="9 10">RC002</strain>
    </source>
</reference>
<dbReference type="Proteomes" id="UP001301012">
    <property type="component" value="Unassembled WGS sequence"/>
</dbReference>
<comment type="similarity">
    <text evidence="6">Belongs to the ABC-4 integral membrane protein family.</text>
</comment>
<keyword evidence="3 7" id="KW-0812">Transmembrane</keyword>
<organism evidence="9 10">
    <name type="scientific">Romboutsia sedimentorum</name>
    <dbReference type="NCBI Taxonomy" id="1368474"/>
    <lineage>
        <taxon>Bacteria</taxon>
        <taxon>Bacillati</taxon>
        <taxon>Bacillota</taxon>
        <taxon>Clostridia</taxon>
        <taxon>Peptostreptococcales</taxon>
        <taxon>Peptostreptococcaceae</taxon>
        <taxon>Romboutsia</taxon>
    </lineage>
</organism>
<keyword evidence="5 7" id="KW-0472">Membrane</keyword>
<evidence type="ECO:0000256" key="6">
    <source>
        <dbReference type="ARBA" id="ARBA00038076"/>
    </source>
</evidence>
<dbReference type="PANTHER" id="PTHR30572">
    <property type="entry name" value="MEMBRANE COMPONENT OF TRANSPORTER-RELATED"/>
    <property type="match status" value="1"/>
</dbReference>
<accession>A0ABT7EAE3</accession>
<feature type="transmembrane region" description="Helical" evidence="7">
    <location>
        <begin position="816"/>
        <end position="836"/>
    </location>
</feature>
<evidence type="ECO:0000256" key="1">
    <source>
        <dbReference type="ARBA" id="ARBA00004651"/>
    </source>
</evidence>
<evidence type="ECO:0000259" key="8">
    <source>
        <dbReference type="Pfam" id="PF02687"/>
    </source>
</evidence>
<evidence type="ECO:0000313" key="9">
    <source>
        <dbReference type="EMBL" id="MDK2563895.1"/>
    </source>
</evidence>
<feature type="transmembrane region" description="Helical" evidence="7">
    <location>
        <begin position="425"/>
        <end position="444"/>
    </location>
</feature>
<evidence type="ECO:0000256" key="2">
    <source>
        <dbReference type="ARBA" id="ARBA00022475"/>
    </source>
</evidence>
<keyword evidence="4 7" id="KW-1133">Transmembrane helix</keyword>
<name>A0ABT7EAE3_9FIRM</name>
<dbReference type="EMBL" id="JASKYM010000004">
    <property type="protein sequence ID" value="MDK2563895.1"/>
    <property type="molecule type" value="Genomic_DNA"/>
</dbReference>
<feature type="domain" description="ABC3 transporter permease C-terminal" evidence="8">
    <location>
        <begin position="267"/>
        <end position="381"/>
    </location>
</feature>
<feature type="transmembrane region" description="Helical" evidence="7">
    <location>
        <begin position="349"/>
        <end position="373"/>
    </location>
</feature>
<dbReference type="InterPro" id="IPR003838">
    <property type="entry name" value="ABC3_permease_C"/>
</dbReference>
<feature type="transmembrane region" description="Helical" evidence="7">
    <location>
        <begin position="314"/>
        <end position="337"/>
    </location>
</feature>
<evidence type="ECO:0000256" key="4">
    <source>
        <dbReference type="ARBA" id="ARBA00022989"/>
    </source>
</evidence>
<dbReference type="RefSeq" id="WP_284132832.1">
    <property type="nucleotide sequence ID" value="NZ_JASKYM010000004.1"/>
</dbReference>